<keyword evidence="7 9" id="KW-0675">Receptor</keyword>
<dbReference type="EMBL" id="QOIP01000007">
    <property type="protein sequence ID" value="RLU20567.1"/>
    <property type="molecule type" value="Genomic_DNA"/>
</dbReference>
<name>A0A3L8DJJ0_OOCBI</name>
<keyword evidence="5 9" id="KW-1133">Transmembrane helix</keyword>
<accession>A0A3L8DJJ0</accession>
<reference evidence="10" key="2">
    <citation type="submission" date="2018-07" db="EMBL/GenBank/DDBJ databases">
        <authorList>
            <person name="Mckenzie S.K."/>
            <person name="Kronauer D.J.C."/>
        </authorList>
    </citation>
    <scope>NUCLEOTIDE SEQUENCE</scope>
    <source>
        <strain evidence="10">Clonal line C1</strain>
    </source>
</reference>
<feature type="transmembrane region" description="Helical" evidence="9">
    <location>
        <begin position="44"/>
        <end position="66"/>
    </location>
</feature>
<dbReference type="Proteomes" id="UP000279307">
    <property type="component" value="Chromosome 7"/>
</dbReference>
<comment type="caution">
    <text evidence="9">Lacks conserved residue(s) required for the propagation of feature annotation.</text>
</comment>
<evidence type="ECO:0000256" key="7">
    <source>
        <dbReference type="ARBA" id="ARBA00023170"/>
    </source>
</evidence>
<comment type="caution">
    <text evidence="10">The sequence shown here is derived from an EMBL/GenBank/DDBJ whole genome shotgun (WGS) entry which is preliminary data.</text>
</comment>
<keyword evidence="8 9" id="KW-0807">Transducer</keyword>
<keyword evidence="2 9" id="KW-0716">Sensory transduction</keyword>
<evidence type="ECO:0000256" key="1">
    <source>
        <dbReference type="ARBA" id="ARBA00004141"/>
    </source>
</evidence>
<proteinExistence type="inferred from homology"/>
<comment type="similarity">
    <text evidence="9">Belongs to the insect chemoreceptor superfamily. Heteromeric odorant receptor channel (TC 1.A.69) family.</text>
</comment>
<keyword evidence="4 9" id="KW-0552">Olfaction</keyword>
<dbReference type="PANTHER" id="PTHR21137">
    <property type="entry name" value="ODORANT RECEPTOR"/>
    <property type="match status" value="1"/>
</dbReference>
<gene>
    <name evidence="10" type="ORF">DMN91_007178</name>
</gene>
<feature type="transmembrane region" description="Helical" evidence="9">
    <location>
        <begin position="193"/>
        <end position="219"/>
    </location>
</feature>
<reference evidence="10" key="1">
    <citation type="journal article" date="2018" name="Genome Res.">
        <title>The genomic architecture and molecular evolution of ant odorant receptors.</title>
        <authorList>
            <person name="McKenzie S.K."/>
            <person name="Kronauer D.J.C."/>
        </authorList>
    </citation>
    <scope>NUCLEOTIDE SEQUENCE [LARGE SCALE GENOMIC DNA]</scope>
    <source>
        <strain evidence="10">Clonal line C1</strain>
    </source>
</reference>
<keyword evidence="3 9" id="KW-0812">Transmembrane</keyword>
<evidence type="ECO:0000256" key="8">
    <source>
        <dbReference type="ARBA" id="ARBA00023224"/>
    </source>
</evidence>
<evidence type="ECO:0000256" key="2">
    <source>
        <dbReference type="ARBA" id="ARBA00022606"/>
    </source>
</evidence>
<feature type="transmembrane region" description="Helical" evidence="9">
    <location>
        <begin position="301"/>
        <end position="322"/>
    </location>
</feature>
<feature type="transmembrane region" description="Helical" evidence="9">
    <location>
        <begin position="78"/>
        <end position="97"/>
    </location>
</feature>
<evidence type="ECO:0000256" key="3">
    <source>
        <dbReference type="ARBA" id="ARBA00022692"/>
    </source>
</evidence>
<evidence type="ECO:0000256" key="6">
    <source>
        <dbReference type="ARBA" id="ARBA00023136"/>
    </source>
</evidence>
<evidence type="ECO:0000313" key="10">
    <source>
        <dbReference type="EMBL" id="RLU20567.1"/>
    </source>
</evidence>
<dbReference type="OrthoDB" id="7634903at2759"/>
<evidence type="ECO:0000256" key="4">
    <source>
        <dbReference type="ARBA" id="ARBA00022725"/>
    </source>
</evidence>
<dbReference type="GO" id="GO:0004984">
    <property type="term" value="F:olfactory receptor activity"/>
    <property type="evidence" value="ECO:0007669"/>
    <property type="project" value="InterPro"/>
</dbReference>
<dbReference type="Pfam" id="PF02949">
    <property type="entry name" value="7tm_6"/>
    <property type="match status" value="1"/>
</dbReference>
<dbReference type="PANTHER" id="PTHR21137:SF42">
    <property type="entry name" value="ODORANT RECEPTOR 83A"/>
    <property type="match status" value="1"/>
</dbReference>
<feature type="transmembrane region" description="Helical" evidence="9">
    <location>
        <begin position="134"/>
        <end position="156"/>
    </location>
</feature>
<organism evidence="10">
    <name type="scientific">Ooceraea biroi</name>
    <name type="common">Clonal raider ant</name>
    <name type="synonym">Cerapachys biroi</name>
    <dbReference type="NCBI Taxonomy" id="2015173"/>
    <lineage>
        <taxon>Eukaryota</taxon>
        <taxon>Metazoa</taxon>
        <taxon>Ecdysozoa</taxon>
        <taxon>Arthropoda</taxon>
        <taxon>Hexapoda</taxon>
        <taxon>Insecta</taxon>
        <taxon>Pterygota</taxon>
        <taxon>Neoptera</taxon>
        <taxon>Endopterygota</taxon>
        <taxon>Hymenoptera</taxon>
        <taxon>Apocrita</taxon>
        <taxon>Aculeata</taxon>
        <taxon>Formicoidea</taxon>
        <taxon>Formicidae</taxon>
        <taxon>Dorylinae</taxon>
        <taxon>Ooceraea</taxon>
    </lineage>
</organism>
<comment type="subcellular location">
    <subcellularLocation>
        <location evidence="9">Cell membrane</location>
        <topology evidence="9">Multi-pass membrane protein</topology>
    </subcellularLocation>
    <subcellularLocation>
        <location evidence="1">Membrane</location>
        <topology evidence="1">Multi-pass membrane protein</topology>
    </subcellularLocation>
</comment>
<dbReference type="AlphaFoldDB" id="A0A3L8DJJ0"/>
<evidence type="ECO:0000256" key="5">
    <source>
        <dbReference type="ARBA" id="ARBA00022989"/>
    </source>
</evidence>
<evidence type="ECO:0000256" key="9">
    <source>
        <dbReference type="RuleBase" id="RU351113"/>
    </source>
</evidence>
<dbReference type="GO" id="GO:0005549">
    <property type="term" value="F:odorant binding"/>
    <property type="evidence" value="ECO:0007669"/>
    <property type="project" value="InterPro"/>
</dbReference>
<sequence>MDMSKYPGYKDFVWAIEVNRFGLDLIGLWPTIDKAAKNSYISDLRVSIIFIIIAFASGIPFIWSLIRVRSDIMLVMDNLQVTLTIMAGLLKLIIIRWKQTALLSIIKMMAEDWIAFKLDTQRDVMMKWARTARLIVICGYIVTGFGIIVVIIPPYFGIPFRRLSNLTDSDKPLPLQTYYFYDTDPSPQFELTFLIQAITMFLAAISYTSVDALLGLVILHTCGQLENFKYQLANMIASENFDSALRNSMITHVRLIRFTNKIEDIFALLMLGLVLHFGIVFCLHGFLVVSVMTDDQRSDVSFSRICSVIAGVTVLLAHTFLYCGAGEIMTQHCDAVYHAIYDLEWYKLESRKSRNLILLMIRAGEPFRITAGKVIPLTLTTFCSLLKTSVGYISFLLAKCR</sequence>
<dbReference type="GO" id="GO:0005886">
    <property type="term" value="C:plasma membrane"/>
    <property type="evidence" value="ECO:0007669"/>
    <property type="project" value="UniProtKB-SubCell"/>
</dbReference>
<keyword evidence="6 9" id="KW-0472">Membrane</keyword>
<dbReference type="InterPro" id="IPR004117">
    <property type="entry name" value="7tm6_olfct_rcpt"/>
</dbReference>
<dbReference type="GO" id="GO:0007165">
    <property type="term" value="P:signal transduction"/>
    <property type="evidence" value="ECO:0007669"/>
    <property type="project" value="UniProtKB-KW"/>
</dbReference>
<feature type="transmembrane region" description="Helical" evidence="9">
    <location>
        <begin position="265"/>
        <end position="289"/>
    </location>
</feature>
<protein>
    <recommendedName>
        <fullName evidence="9">Odorant receptor</fullName>
    </recommendedName>
</protein>